<dbReference type="InterPro" id="IPR000719">
    <property type="entry name" value="Prot_kinase_dom"/>
</dbReference>
<sequence>MFFFKNFNNLFFVFWGFFLNKKILLPWMVDSIIKLELIDQPQIKIPTPQKTHFYREGTHEDILKLLKDENFYEDEGVFLKGKVPSQSTNYVEKILQNGGFSKCIRLYQDESMSYVCKEVKAKKFNKNEVRHMCQLNDMNICKIYGLVCKTDEYHIYMEYCGTNLYELIKTVQFHFDQIVDITKQLCMAVEFAHNKKILHLDIKPQNICLLFMIQRIVLKLTDWGSSKPDNLSTEVQSITFYYASPELLYLHISQTLSLGKVKEEMLAKAIELTQKFCGNYNNIERVSTKSDSFSIGLTIMLTKTKKHLYERCRSFSNIFELIEMFAENPNAARDLLNDPDDILICIIKKLIEGDSHKRSSVKEVQKMITNYQKNGYNSEVTEDTSQSDNVPLPEPQEYNVPNFEMLF</sequence>
<feature type="region of interest" description="Disordered" evidence="1">
    <location>
        <begin position="375"/>
        <end position="394"/>
    </location>
</feature>
<evidence type="ECO:0000313" key="4">
    <source>
        <dbReference type="Proteomes" id="UP000597762"/>
    </source>
</evidence>
<evidence type="ECO:0000313" key="3">
    <source>
        <dbReference type="EMBL" id="CAE1232564.1"/>
    </source>
</evidence>
<evidence type="ECO:0000259" key="2">
    <source>
        <dbReference type="PROSITE" id="PS50011"/>
    </source>
</evidence>
<dbReference type="GO" id="GO:0004672">
    <property type="term" value="F:protein kinase activity"/>
    <property type="evidence" value="ECO:0007669"/>
    <property type="project" value="InterPro"/>
</dbReference>
<accession>A0A812BKX4</accession>
<dbReference type="SMART" id="SM00220">
    <property type="entry name" value="S_TKc"/>
    <property type="match status" value="1"/>
</dbReference>
<proteinExistence type="predicted"/>
<organism evidence="3 4">
    <name type="scientific">Acanthosepion pharaonis</name>
    <name type="common">Pharaoh cuttlefish</name>
    <name type="synonym">Sepia pharaonis</name>
    <dbReference type="NCBI Taxonomy" id="158019"/>
    <lineage>
        <taxon>Eukaryota</taxon>
        <taxon>Metazoa</taxon>
        <taxon>Spiralia</taxon>
        <taxon>Lophotrochozoa</taxon>
        <taxon>Mollusca</taxon>
        <taxon>Cephalopoda</taxon>
        <taxon>Coleoidea</taxon>
        <taxon>Decapodiformes</taxon>
        <taxon>Sepiida</taxon>
        <taxon>Sepiina</taxon>
        <taxon>Sepiidae</taxon>
        <taxon>Acanthosepion</taxon>
    </lineage>
</organism>
<dbReference type="Gene3D" id="3.30.200.20">
    <property type="entry name" value="Phosphorylase Kinase, domain 1"/>
    <property type="match status" value="1"/>
</dbReference>
<evidence type="ECO:0000256" key="1">
    <source>
        <dbReference type="SAM" id="MobiDB-lite"/>
    </source>
</evidence>
<dbReference type="GO" id="GO:0005524">
    <property type="term" value="F:ATP binding"/>
    <property type="evidence" value="ECO:0007669"/>
    <property type="project" value="InterPro"/>
</dbReference>
<dbReference type="PANTHER" id="PTHR24362:SF309">
    <property type="entry name" value="PROTEIN KINASE DOMAIN-CONTAINING PROTEIN"/>
    <property type="match status" value="1"/>
</dbReference>
<dbReference type="PROSITE" id="PS50011">
    <property type="entry name" value="PROTEIN_KINASE_DOM"/>
    <property type="match status" value="1"/>
</dbReference>
<comment type="caution">
    <text evidence="3">The sequence shown here is derived from an EMBL/GenBank/DDBJ whole genome shotgun (WGS) entry which is preliminary data.</text>
</comment>
<feature type="compositionally biased region" description="Polar residues" evidence="1">
    <location>
        <begin position="375"/>
        <end position="389"/>
    </location>
</feature>
<dbReference type="EMBL" id="CAHIKZ030000670">
    <property type="protein sequence ID" value="CAE1232564.1"/>
    <property type="molecule type" value="Genomic_DNA"/>
</dbReference>
<dbReference type="Gene3D" id="1.10.510.10">
    <property type="entry name" value="Transferase(Phosphotransferase) domain 1"/>
    <property type="match status" value="1"/>
</dbReference>
<protein>
    <recommendedName>
        <fullName evidence="2">Protein kinase domain-containing protein</fullName>
    </recommendedName>
</protein>
<reference evidence="3" key="1">
    <citation type="submission" date="2021-01" db="EMBL/GenBank/DDBJ databases">
        <authorList>
            <person name="Li R."/>
            <person name="Bekaert M."/>
        </authorList>
    </citation>
    <scope>NUCLEOTIDE SEQUENCE</scope>
    <source>
        <strain evidence="3">Farmed</strain>
    </source>
</reference>
<dbReference type="PANTHER" id="PTHR24362">
    <property type="entry name" value="SERINE/THREONINE-PROTEIN KINASE NEK"/>
    <property type="match status" value="1"/>
</dbReference>
<dbReference type="InterPro" id="IPR008271">
    <property type="entry name" value="Ser/Thr_kinase_AS"/>
</dbReference>
<feature type="domain" description="Protein kinase" evidence="2">
    <location>
        <begin position="89"/>
        <end position="368"/>
    </location>
</feature>
<dbReference type="PROSITE" id="PS00108">
    <property type="entry name" value="PROTEIN_KINASE_ST"/>
    <property type="match status" value="1"/>
</dbReference>
<dbReference type="InterPro" id="IPR011009">
    <property type="entry name" value="Kinase-like_dom_sf"/>
</dbReference>
<dbReference type="SUPFAM" id="SSF56112">
    <property type="entry name" value="Protein kinase-like (PK-like)"/>
    <property type="match status" value="1"/>
</dbReference>
<dbReference type="Pfam" id="PF00069">
    <property type="entry name" value="Pkinase"/>
    <property type="match status" value="1"/>
</dbReference>
<gene>
    <name evidence="3" type="ORF">SPHA_18619</name>
</gene>
<dbReference type="AlphaFoldDB" id="A0A812BKX4"/>
<keyword evidence="4" id="KW-1185">Reference proteome</keyword>
<name>A0A812BKX4_ACAPH</name>
<dbReference type="Proteomes" id="UP000597762">
    <property type="component" value="Unassembled WGS sequence"/>
</dbReference>
<dbReference type="OrthoDB" id="6106123at2759"/>